<sequence length="110" mass="12290">MRDVLDVVHGTNKRIDGLHDRADETNQRVDSVVTGQQRLSKQMTELHDSMHDLRGVTNERLHAMEADINTIKRPLTLLASGWTKVVAVSGAAAAVSGFLVKLEVWRFLPF</sequence>
<evidence type="ECO:0008006" key="2">
    <source>
        <dbReference type="Google" id="ProtNLM"/>
    </source>
</evidence>
<protein>
    <recommendedName>
        <fullName evidence="2">t-SNARE coiled-coil homology domain-containing protein</fullName>
    </recommendedName>
</protein>
<proteinExistence type="predicted"/>
<comment type="caution">
    <text evidence="1">The sequence shown here is derived from an EMBL/GenBank/DDBJ whole genome shotgun (WGS) entry which is preliminary data.</text>
</comment>
<gene>
    <name evidence="1" type="ORF">LCGC14_3087970</name>
</gene>
<dbReference type="AlphaFoldDB" id="A0A0F8WB95"/>
<dbReference type="EMBL" id="LAZR01066162">
    <property type="protein sequence ID" value="KKK54117.1"/>
    <property type="molecule type" value="Genomic_DNA"/>
</dbReference>
<name>A0A0F8WB95_9ZZZZ</name>
<evidence type="ECO:0000313" key="1">
    <source>
        <dbReference type="EMBL" id="KKK54117.1"/>
    </source>
</evidence>
<reference evidence="1" key="1">
    <citation type="journal article" date="2015" name="Nature">
        <title>Complex archaea that bridge the gap between prokaryotes and eukaryotes.</title>
        <authorList>
            <person name="Spang A."/>
            <person name="Saw J.H."/>
            <person name="Jorgensen S.L."/>
            <person name="Zaremba-Niedzwiedzka K."/>
            <person name="Martijn J."/>
            <person name="Lind A.E."/>
            <person name="van Eijk R."/>
            <person name="Schleper C."/>
            <person name="Guy L."/>
            <person name="Ettema T.J."/>
        </authorList>
    </citation>
    <scope>NUCLEOTIDE SEQUENCE</scope>
</reference>
<accession>A0A0F8WB95</accession>
<organism evidence="1">
    <name type="scientific">marine sediment metagenome</name>
    <dbReference type="NCBI Taxonomy" id="412755"/>
    <lineage>
        <taxon>unclassified sequences</taxon>
        <taxon>metagenomes</taxon>
        <taxon>ecological metagenomes</taxon>
    </lineage>
</organism>